<reference evidence="7" key="1">
    <citation type="submission" date="2015-03" db="EMBL/GenBank/DDBJ databases">
        <authorList>
            <consortium name="Pathogen Informatics"/>
            <person name="Murphy D."/>
        </authorList>
    </citation>
    <scope>NUCLEOTIDE SEQUENCE</scope>
    <source>
        <strain evidence="7">N09902308</strain>
    </source>
</reference>
<evidence type="ECO:0000313" key="3">
    <source>
        <dbReference type="EMBL" id="CFR70714.1"/>
    </source>
</evidence>
<dbReference type="EMBL" id="CGCX01000244">
    <property type="protein sequence ID" value="CFR70714.1"/>
    <property type="molecule type" value="Genomic_DNA"/>
</dbReference>
<evidence type="ECO:0000313" key="6">
    <source>
        <dbReference type="EMBL" id="COV60993.1"/>
    </source>
</evidence>
<dbReference type="Proteomes" id="UP000045842">
    <property type="component" value="Unassembled WGS sequence"/>
</dbReference>
<sequence length="114" mass="11918">MLTWSVRAKNQALSSITIQVSRSRGSASITPVLSNCSFRSGMSVHIEEPVRSKNVTPSTPSALITYSHCGSSTSAMITVCGVGVCADELACRGVKEPRPANNSACSAANSRTEV</sequence>
<dbReference type="EMBL" id="CSAJ01000043">
    <property type="protein sequence ID" value="COV60993.1"/>
    <property type="molecule type" value="Genomic_DNA"/>
</dbReference>
<evidence type="ECO:0000313" key="13">
    <source>
        <dbReference type="Proteomes" id="UP000046947"/>
    </source>
</evidence>
<gene>
    <name evidence="3" type="ORF">ERS007657_00923</name>
    <name evidence="4" type="ORF">ERS007661_03554</name>
    <name evidence="5" type="ORF">ERS007679_00721</name>
    <name evidence="1" type="ORF">ERS007681_00866</name>
    <name evidence="2" type="ORF">ERS007688_00390</name>
    <name evidence="6" type="ORF">ERS007720_00562</name>
    <name evidence="7" type="ORF">ERS007739_01117</name>
</gene>
<evidence type="ECO:0000313" key="9">
    <source>
        <dbReference type="Proteomes" id="UP000039217"/>
    </source>
</evidence>
<evidence type="ECO:0000313" key="10">
    <source>
        <dbReference type="Proteomes" id="UP000044938"/>
    </source>
</evidence>
<protein>
    <submittedName>
        <fullName evidence="1">Uncharacterized protein</fullName>
    </submittedName>
</protein>
<name>A0A654T6Y3_MYCTX</name>
<dbReference type="EMBL" id="CFOE01000071">
    <property type="protein sequence ID" value="CFE37959.1"/>
    <property type="molecule type" value="Genomic_DNA"/>
</dbReference>
<reference evidence="8 9" key="2">
    <citation type="submission" date="2015-03" db="EMBL/GenBank/DDBJ databases">
        <authorList>
            <consortium name="Pathogen Informatics"/>
        </authorList>
    </citation>
    <scope>NUCLEOTIDE SEQUENCE [LARGE SCALE GENOMIC DNA]</scope>
    <source>
        <strain evidence="3 12">C09601061</strain>
        <strain evidence="4 9">D00501624</strain>
        <strain evidence="5 11">G09801536</strain>
        <strain evidence="1 14">G09901357</strain>
        <strain evidence="2 13">H09601792</strain>
        <strain evidence="6 10">M09401471</strain>
        <strain evidence="8">N09902308</strain>
    </source>
</reference>
<dbReference type="Proteomes" id="UP000044938">
    <property type="component" value="Unassembled WGS sequence"/>
</dbReference>
<dbReference type="EMBL" id="CFOH01000034">
    <property type="protein sequence ID" value="CFE46765.1"/>
    <property type="molecule type" value="Genomic_DNA"/>
</dbReference>
<evidence type="ECO:0000313" key="2">
    <source>
        <dbReference type="EMBL" id="CFE46765.1"/>
    </source>
</evidence>
<evidence type="ECO:0000313" key="11">
    <source>
        <dbReference type="Proteomes" id="UP000045842"/>
    </source>
</evidence>
<evidence type="ECO:0000313" key="12">
    <source>
        <dbReference type="Proteomes" id="UP000046680"/>
    </source>
</evidence>
<proteinExistence type="predicted"/>
<evidence type="ECO:0000313" key="1">
    <source>
        <dbReference type="EMBL" id="CFE37959.1"/>
    </source>
</evidence>
<dbReference type="Proteomes" id="UP000046680">
    <property type="component" value="Unassembled WGS sequence"/>
</dbReference>
<dbReference type="Proteomes" id="UP000046947">
    <property type="component" value="Unassembled WGS sequence"/>
</dbReference>
<evidence type="ECO:0000313" key="5">
    <source>
        <dbReference type="EMBL" id="COU95909.1"/>
    </source>
</evidence>
<dbReference type="EMBL" id="CSBK01000389">
    <property type="protein sequence ID" value="COX34241.1"/>
    <property type="molecule type" value="Genomic_DNA"/>
</dbReference>
<dbReference type="Proteomes" id="UP000048289">
    <property type="component" value="Unassembled WGS sequence"/>
</dbReference>
<evidence type="ECO:0000313" key="14">
    <source>
        <dbReference type="Proteomes" id="UP000048289"/>
    </source>
</evidence>
<dbReference type="Proteomes" id="UP000039217">
    <property type="component" value="Unassembled WGS sequence"/>
</dbReference>
<dbReference type="EMBL" id="CSAD01000062">
    <property type="protein sequence ID" value="COU95909.1"/>
    <property type="molecule type" value="Genomic_DNA"/>
</dbReference>
<dbReference type="AlphaFoldDB" id="A0A654T6Y3"/>
<evidence type="ECO:0000313" key="7">
    <source>
        <dbReference type="EMBL" id="COX34241.1"/>
    </source>
</evidence>
<evidence type="ECO:0000313" key="8">
    <source>
        <dbReference type="Proteomes" id="UP000039021"/>
    </source>
</evidence>
<accession>A0A654T6Y3</accession>
<evidence type="ECO:0000313" key="4">
    <source>
        <dbReference type="EMBL" id="CNW11208.1"/>
    </source>
</evidence>
<dbReference type="Proteomes" id="UP000039021">
    <property type="component" value="Unassembled WGS sequence"/>
</dbReference>
<organism evidence="1 14">
    <name type="scientific">Mycobacterium tuberculosis</name>
    <dbReference type="NCBI Taxonomy" id="1773"/>
    <lineage>
        <taxon>Bacteria</taxon>
        <taxon>Bacillati</taxon>
        <taxon>Actinomycetota</taxon>
        <taxon>Actinomycetes</taxon>
        <taxon>Mycobacteriales</taxon>
        <taxon>Mycobacteriaceae</taxon>
        <taxon>Mycobacterium</taxon>
        <taxon>Mycobacterium tuberculosis complex</taxon>
    </lineage>
</organism>
<dbReference type="EMBL" id="CQQC01001621">
    <property type="protein sequence ID" value="CNW11208.1"/>
    <property type="molecule type" value="Genomic_DNA"/>
</dbReference>